<evidence type="ECO:0000313" key="5">
    <source>
        <dbReference type="EMBL" id="OCK83316.1"/>
    </source>
</evidence>
<dbReference type="CDD" id="cd16442">
    <property type="entry name" value="BPL"/>
    <property type="match status" value="1"/>
</dbReference>
<dbReference type="PROSITE" id="PS51733">
    <property type="entry name" value="BPL_LPL_CATALYTIC"/>
    <property type="match status" value="1"/>
</dbReference>
<proteinExistence type="inferred from homology"/>
<dbReference type="Proteomes" id="UP000250266">
    <property type="component" value="Unassembled WGS sequence"/>
</dbReference>
<protein>
    <submittedName>
        <fullName evidence="5">Class II aaRS and biotin synthetase</fullName>
    </submittedName>
</protein>
<dbReference type="PANTHER" id="PTHR12835">
    <property type="entry name" value="BIOTIN PROTEIN LIGASE"/>
    <property type="match status" value="1"/>
</dbReference>
<feature type="compositionally biased region" description="Basic and acidic residues" evidence="3">
    <location>
        <begin position="357"/>
        <end position="378"/>
    </location>
</feature>
<dbReference type="NCBIfam" id="TIGR00121">
    <property type="entry name" value="birA_ligase"/>
    <property type="match status" value="1"/>
</dbReference>
<keyword evidence="2" id="KW-0436">Ligase</keyword>
<dbReference type="InterPro" id="IPR004143">
    <property type="entry name" value="BPL_LPL_catalytic"/>
</dbReference>
<dbReference type="InterPro" id="IPR004408">
    <property type="entry name" value="Biotin_CoA_COase_ligase"/>
</dbReference>
<name>A0A8E2EG56_9PEZI</name>
<feature type="region of interest" description="Disordered" evidence="3">
    <location>
        <begin position="349"/>
        <end position="378"/>
    </location>
</feature>
<dbReference type="SUPFAM" id="SSF52317">
    <property type="entry name" value="Class I glutamine amidotransferase-like"/>
    <property type="match status" value="1"/>
</dbReference>
<reference evidence="5 6" key="1">
    <citation type="journal article" date="2016" name="Nat. Commun.">
        <title>Ectomycorrhizal ecology is imprinted in the genome of the dominant symbiotic fungus Cenococcum geophilum.</title>
        <authorList>
            <consortium name="DOE Joint Genome Institute"/>
            <person name="Peter M."/>
            <person name="Kohler A."/>
            <person name="Ohm R.A."/>
            <person name="Kuo A."/>
            <person name="Krutzmann J."/>
            <person name="Morin E."/>
            <person name="Arend M."/>
            <person name="Barry K.W."/>
            <person name="Binder M."/>
            <person name="Choi C."/>
            <person name="Clum A."/>
            <person name="Copeland A."/>
            <person name="Grisel N."/>
            <person name="Haridas S."/>
            <person name="Kipfer T."/>
            <person name="LaButti K."/>
            <person name="Lindquist E."/>
            <person name="Lipzen A."/>
            <person name="Maire R."/>
            <person name="Meier B."/>
            <person name="Mihaltcheva S."/>
            <person name="Molinier V."/>
            <person name="Murat C."/>
            <person name="Poggeler S."/>
            <person name="Quandt C.A."/>
            <person name="Sperisen C."/>
            <person name="Tritt A."/>
            <person name="Tisserant E."/>
            <person name="Crous P.W."/>
            <person name="Henrissat B."/>
            <person name="Nehls U."/>
            <person name="Egli S."/>
            <person name="Spatafora J.W."/>
            <person name="Grigoriev I.V."/>
            <person name="Martin F.M."/>
        </authorList>
    </citation>
    <scope>NUCLEOTIDE SEQUENCE [LARGE SCALE GENOMIC DNA]</scope>
    <source>
        <strain evidence="5 6">CBS 459.81</strain>
    </source>
</reference>
<dbReference type="PANTHER" id="PTHR12835:SF5">
    <property type="entry name" value="BIOTIN--PROTEIN LIGASE"/>
    <property type="match status" value="1"/>
</dbReference>
<sequence length="716" mass="78010">MANKRMNVLVYSGNGSTSESVRHCLYTLRRLLSPNYAVIPVTGDIILKEPWSATCALLVFPGGADLGYCRTFNGEGNRRIIQYVNRGGNYLGFCAGGYYGSARCEFEVDDKKMAVVGDRELAFFPGICRGLAFPGFVYHSEAGARAVELEINKAAFPGVKPDMPGKFRSYYNGGGVFVDAKKYGSRGVEILAAFTEELNVNPGEGAAAVVYRKVGEGSAILTGPHPEFAPTNLNKSNGLPSYASVIDAIAASDSTRVQFLKSCLTKFGLKANEEEKAVPSLSRLHLTAHQASDVSELMSSLHEIITLIDGDEYVKGENDMFHFEKPSAWSMNTIPKAVAAVLPKAVTGGANLEGSDSPEKLETRQNENEQREHDSSDNTIDFDKVIKKVVVHENGLPSSRETPSFNHHSYYANLAHYHSKCGTEDPLFGTRLLYGEVVTSTNTLLEKNPTLLRHLFPGFTATATTQIAGRGRGSNVWVAPPGALLFSTVLHHPILLMQSAPVIFIQYLAAIAIVRGIRSYAPGYENIPVKLKWPNDVYALNPTASSASSTGGGSGKDSIMSTREDFVKIGGILVNSSYSGSDYTLVSGIGLNVANAAPTTSLNVLAAKAGLKAFQMERLLASILAAFECIYRRFCAKGWDRDIEAEYYDNWLHTNQCVTLEAEGGVRARIKGITRDWGLLLAEELGWEDRPTGKIWQLQSDSNSFDFFKGLLKRKI</sequence>
<dbReference type="AlphaFoldDB" id="A0A8E2EG56"/>
<keyword evidence="6" id="KW-1185">Reference proteome</keyword>
<gene>
    <name evidence="5" type="ORF">K432DRAFT_322579</name>
</gene>
<dbReference type="EMBL" id="KV744864">
    <property type="protein sequence ID" value="OCK83316.1"/>
    <property type="molecule type" value="Genomic_DNA"/>
</dbReference>
<dbReference type="CDD" id="cd03144">
    <property type="entry name" value="GATase1_ScBLP_like"/>
    <property type="match status" value="1"/>
</dbReference>
<evidence type="ECO:0000313" key="6">
    <source>
        <dbReference type="Proteomes" id="UP000250266"/>
    </source>
</evidence>
<organism evidence="5 6">
    <name type="scientific">Lepidopterella palustris CBS 459.81</name>
    <dbReference type="NCBI Taxonomy" id="1314670"/>
    <lineage>
        <taxon>Eukaryota</taxon>
        <taxon>Fungi</taxon>
        <taxon>Dikarya</taxon>
        <taxon>Ascomycota</taxon>
        <taxon>Pezizomycotina</taxon>
        <taxon>Dothideomycetes</taxon>
        <taxon>Pleosporomycetidae</taxon>
        <taxon>Mytilinidiales</taxon>
        <taxon>Argynnaceae</taxon>
        <taxon>Lepidopterella</taxon>
    </lineage>
</organism>
<dbReference type="InterPro" id="IPR019197">
    <property type="entry name" value="Biotin-prot_ligase_N"/>
</dbReference>
<feature type="domain" description="BPL/LPL catalytic" evidence="4">
    <location>
        <begin position="436"/>
        <end position="635"/>
    </location>
</feature>
<dbReference type="Pfam" id="PF03099">
    <property type="entry name" value="BPL_LplA_LipB"/>
    <property type="match status" value="1"/>
</dbReference>
<evidence type="ECO:0000256" key="3">
    <source>
        <dbReference type="SAM" id="MobiDB-lite"/>
    </source>
</evidence>
<dbReference type="GO" id="GO:0004077">
    <property type="term" value="F:biotin--[biotin carboxyl-carrier protein] ligase activity"/>
    <property type="evidence" value="ECO:0007669"/>
    <property type="project" value="InterPro"/>
</dbReference>
<dbReference type="OrthoDB" id="10250105at2759"/>
<dbReference type="InterPro" id="IPR045864">
    <property type="entry name" value="aa-tRNA-synth_II/BPL/LPL"/>
</dbReference>
<comment type="similarity">
    <text evidence="1">Belongs to the biotin--protein ligase family.</text>
</comment>
<dbReference type="SUPFAM" id="SSF55681">
    <property type="entry name" value="Class II aaRS and biotin synthetases"/>
    <property type="match status" value="1"/>
</dbReference>
<dbReference type="InterPro" id="IPR029062">
    <property type="entry name" value="Class_I_gatase-like"/>
</dbReference>
<dbReference type="Gene3D" id="3.30.930.10">
    <property type="entry name" value="Bira Bifunctional Protein, Domain 2"/>
    <property type="match status" value="1"/>
</dbReference>
<evidence type="ECO:0000259" key="4">
    <source>
        <dbReference type="PROSITE" id="PS51733"/>
    </source>
</evidence>
<dbReference type="GO" id="GO:0005737">
    <property type="term" value="C:cytoplasm"/>
    <property type="evidence" value="ECO:0007669"/>
    <property type="project" value="TreeGrafter"/>
</dbReference>
<accession>A0A8E2EG56</accession>
<evidence type="ECO:0000256" key="2">
    <source>
        <dbReference type="ARBA" id="ARBA00022598"/>
    </source>
</evidence>
<dbReference type="Pfam" id="PF09825">
    <property type="entry name" value="BPL_N"/>
    <property type="match status" value="1"/>
</dbReference>
<evidence type="ECO:0000256" key="1">
    <source>
        <dbReference type="ARBA" id="ARBA00009934"/>
    </source>
</evidence>